<sequence>MLSQLSTLARHSRSAFVLKRLRRMLSQLRTQAGHGDDDNDYDDYNDDDDNDDGNDDIDYDDNYNG</sequence>
<dbReference type="Proteomes" id="UP000828390">
    <property type="component" value="Unassembled WGS sequence"/>
</dbReference>
<evidence type="ECO:0000313" key="3">
    <source>
        <dbReference type="Proteomes" id="UP000828390"/>
    </source>
</evidence>
<protein>
    <submittedName>
        <fullName evidence="2">Uncharacterized protein</fullName>
    </submittedName>
</protein>
<feature type="compositionally biased region" description="Acidic residues" evidence="1">
    <location>
        <begin position="37"/>
        <end position="65"/>
    </location>
</feature>
<keyword evidence="3" id="KW-1185">Reference proteome</keyword>
<evidence type="ECO:0000256" key="1">
    <source>
        <dbReference type="SAM" id="MobiDB-lite"/>
    </source>
</evidence>
<accession>A0A9D4JFL4</accession>
<reference evidence="2" key="1">
    <citation type="journal article" date="2019" name="bioRxiv">
        <title>The Genome of the Zebra Mussel, Dreissena polymorpha: A Resource for Invasive Species Research.</title>
        <authorList>
            <person name="McCartney M.A."/>
            <person name="Auch B."/>
            <person name="Kono T."/>
            <person name="Mallez S."/>
            <person name="Zhang Y."/>
            <person name="Obille A."/>
            <person name="Becker A."/>
            <person name="Abrahante J.E."/>
            <person name="Garbe J."/>
            <person name="Badalamenti J.P."/>
            <person name="Herman A."/>
            <person name="Mangelson H."/>
            <person name="Liachko I."/>
            <person name="Sullivan S."/>
            <person name="Sone E.D."/>
            <person name="Koren S."/>
            <person name="Silverstein K.A.T."/>
            <person name="Beckman K.B."/>
            <person name="Gohl D.M."/>
        </authorList>
    </citation>
    <scope>NUCLEOTIDE SEQUENCE</scope>
    <source>
        <strain evidence="2">Duluth1</strain>
        <tissue evidence="2">Whole animal</tissue>
    </source>
</reference>
<gene>
    <name evidence="2" type="ORF">DPMN_134222</name>
</gene>
<reference evidence="2" key="2">
    <citation type="submission" date="2020-11" db="EMBL/GenBank/DDBJ databases">
        <authorList>
            <person name="McCartney M.A."/>
            <person name="Auch B."/>
            <person name="Kono T."/>
            <person name="Mallez S."/>
            <person name="Becker A."/>
            <person name="Gohl D.M."/>
            <person name="Silverstein K.A.T."/>
            <person name="Koren S."/>
            <person name="Bechman K.B."/>
            <person name="Herman A."/>
            <person name="Abrahante J.E."/>
            <person name="Garbe J."/>
        </authorList>
    </citation>
    <scope>NUCLEOTIDE SEQUENCE</scope>
    <source>
        <strain evidence="2">Duluth1</strain>
        <tissue evidence="2">Whole animal</tissue>
    </source>
</reference>
<name>A0A9D4JFL4_DREPO</name>
<organism evidence="2 3">
    <name type="scientific">Dreissena polymorpha</name>
    <name type="common">Zebra mussel</name>
    <name type="synonym">Mytilus polymorpha</name>
    <dbReference type="NCBI Taxonomy" id="45954"/>
    <lineage>
        <taxon>Eukaryota</taxon>
        <taxon>Metazoa</taxon>
        <taxon>Spiralia</taxon>
        <taxon>Lophotrochozoa</taxon>
        <taxon>Mollusca</taxon>
        <taxon>Bivalvia</taxon>
        <taxon>Autobranchia</taxon>
        <taxon>Heteroconchia</taxon>
        <taxon>Euheterodonta</taxon>
        <taxon>Imparidentia</taxon>
        <taxon>Neoheterodontei</taxon>
        <taxon>Myida</taxon>
        <taxon>Dreissenoidea</taxon>
        <taxon>Dreissenidae</taxon>
        <taxon>Dreissena</taxon>
    </lineage>
</organism>
<feature type="region of interest" description="Disordered" evidence="1">
    <location>
        <begin position="29"/>
        <end position="65"/>
    </location>
</feature>
<dbReference type="EMBL" id="JAIWYP010000006">
    <property type="protein sequence ID" value="KAH3805912.1"/>
    <property type="molecule type" value="Genomic_DNA"/>
</dbReference>
<proteinExistence type="predicted"/>
<comment type="caution">
    <text evidence="2">The sequence shown here is derived from an EMBL/GenBank/DDBJ whole genome shotgun (WGS) entry which is preliminary data.</text>
</comment>
<evidence type="ECO:0000313" key="2">
    <source>
        <dbReference type="EMBL" id="KAH3805912.1"/>
    </source>
</evidence>
<dbReference type="AlphaFoldDB" id="A0A9D4JFL4"/>